<dbReference type="InterPro" id="IPR000477">
    <property type="entry name" value="RT_dom"/>
</dbReference>
<dbReference type="PANTHER" id="PTHR21301:SF10">
    <property type="entry name" value="REVERSE TRANSCRIPTASE DOMAIN-CONTAINING PROTEIN"/>
    <property type="match status" value="1"/>
</dbReference>
<keyword evidence="3" id="KW-1185">Reference proteome</keyword>
<accession>A0AA88YD15</accession>
<comment type="caution">
    <text evidence="2">The sequence shown here is derived from an EMBL/GenBank/DDBJ whole genome shotgun (WGS) entry which is preliminary data.</text>
</comment>
<evidence type="ECO:0000313" key="3">
    <source>
        <dbReference type="Proteomes" id="UP001186944"/>
    </source>
</evidence>
<evidence type="ECO:0000313" key="2">
    <source>
        <dbReference type="EMBL" id="KAK3102775.1"/>
    </source>
</evidence>
<protein>
    <recommendedName>
        <fullName evidence="1">Reverse transcriptase domain-containing protein</fullName>
    </recommendedName>
</protein>
<name>A0AA88YD15_PINIB</name>
<evidence type="ECO:0000259" key="1">
    <source>
        <dbReference type="PROSITE" id="PS50878"/>
    </source>
</evidence>
<proteinExistence type="predicted"/>
<dbReference type="EMBL" id="VSWD01000005">
    <property type="protein sequence ID" value="KAK3102775.1"/>
    <property type="molecule type" value="Genomic_DNA"/>
</dbReference>
<feature type="domain" description="Reverse transcriptase" evidence="1">
    <location>
        <begin position="1"/>
        <end position="200"/>
    </location>
</feature>
<organism evidence="2 3">
    <name type="scientific">Pinctada imbricata</name>
    <name type="common">Atlantic pearl-oyster</name>
    <name type="synonym">Pinctada martensii</name>
    <dbReference type="NCBI Taxonomy" id="66713"/>
    <lineage>
        <taxon>Eukaryota</taxon>
        <taxon>Metazoa</taxon>
        <taxon>Spiralia</taxon>
        <taxon>Lophotrochozoa</taxon>
        <taxon>Mollusca</taxon>
        <taxon>Bivalvia</taxon>
        <taxon>Autobranchia</taxon>
        <taxon>Pteriomorphia</taxon>
        <taxon>Pterioida</taxon>
        <taxon>Pterioidea</taxon>
        <taxon>Pteriidae</taxon>
        <taxon>Pinctada</taxon>
    </lineage>
</organism>
<dbReference type="PROSITE" id="PS50878">
    <property type="entry name" value="RT_POL"/>
    <property type="match status" value="1"/>
</dbReference>
<reference evidence="2" key="1">
    <citation type="submission" date="2019-08" db="EMBL/GenBank/DDBJ databases">
        <title>The improved chromosome-level genome for the pearl oyster Pinctada fucata martensii using PacBio sequencing and Hi-C.</title>
        <authorList>
            <person name="Zheng Z."/>
        </authorList>
    </citation>
    <scope>NUCLEOTIDE SEQUENCE</scope>
    <source>
        <strain evidence="2">ZZ-2019</strain>
        <tissue evidence="2">Adductor muscle</tissue>
    </source>
</reference>
<dbReference type="Proteomes" id="UP001186944">
    <property type="component" value="Unassembled WGS sequence"/>
</dbReference>
<dbReference type="AlphaFoldDB" id="A0AA88YD15"/>
<sequence length="405" mass="46828">MYTTLPHDKINDRLSKLIKWCFDREGKTYICTSESKGFVFATDYKSYKSWTCRYLCIALSFLLDNIYVRFGEKLYKQVVGIPMGTNCAPLVADLFSYTYEKEFIQNLQKQRKNDDVKCFIGTSRYLDDILTIDTPVFEKYKNLMYPQELILNKANVSNTETPFLDHNIKIVNGEIHTSVYDKRDDFGFNKLNFPWFDGDVPRLPSYGIYISQLNRYSMKIVFILFLCSFGVIRADFRQDVRNALSRLNGRSNYEFALEVYNLLAGNYPTKDWHVIAYNPILGSDKHQISYCQGIHYFRRSGRNVVVANVPSSKPYINLNSARQILRSLKTTRRYRVGGFLHLVDRTRNRGAEEIYDNFPSTLPGGCNTGIASRGVIKENADVQHKAKSERLISVVNGAYNMYVFG</sequence>
<gene>
    <name evidence="2" type="ORF">FSP39_013851</name>
</gene>
<dbReference type="PANTHER" id="PTHR21301">
    <property type="entry name" value="REVERSE TRANSCRIPTASE"/>
    <property type="match status" value="1"/>
</dbReference>